<dbReference type="SMART" id="SM00267">
    <property type="entry name" value="GGDEF"/>
    <property type="match status" value="1"/>
</dbReference>
<name>A0A1I7NW06_9HYPH</name>
<reference evidence="4 5" key="1">
    <citation type="submission" date="2016-10" db="EMBL/GenBank/DDBJ databases">
        <authorList>
            <person name="de Groot N.N."/>
        </authorList>
    </citation>
    <scope>NUCLEOTIDE SEQUENCE [LARGE SCALE GENOMIC DNA]</scope>
    <source>
        <strain evidence="4 5">IPL20</strain>
    </source>
</reference>
<dbReference type="PROSITE" id="PS50887">
    <property type="entry name" value="GGDEF"/>
    <property type="match status" value="1"/>
</dbReference>
<dbReference type="EMBL" id="FPCK01000004">
    <property type="protein sequence ID" value="SFV38763.1"/>
    <property type="molecule type" value="Genomic_DNA"/>
</dbReference>
<dbReference type="PANTHER" id="PTHR33121:SF70">
    <property type="entry name" value="SIGNALING PROTEIN YKOW"/>
    <property type="match status" value="1"/>
</dbReference>
<evidence type="ECO:0000259" key="2">
    <source>
        <dbReference type="PROSITE" id="PS50883"/>
    </source>
</evidence>
<evidence type="ECO:0000313" key="4">
    <source>
        <dbReference type="EMBL" id="SFV38763.1"/>
    </source>
</evidence>
<gene>
    <name evidence="4" type="ORF">SAMN05216456_3603</name>
</gene>
<dbReference type="OrthoDB" id="9814202at2"/>
<dbReference type="RefSeq" id="WP_092427042.1">
    <property type="nucleotide sequence ID" value="NZ_FPCK01000004.1"/>
</dbReference>
<dbReference type="InterPro" id="IPR000160">
    <property type="entry name" value="GGDEF_dom"/>
</dbReference>
<dbReference type="SMART" id="SM00052">
    <property type="entry name" value="EAL"/>
    <property type="match status" value="1"/>
</dbReference>
<keyword evidence="5" id="KW-1185">Reference proteome</keyword>
<dbReference type="PROSITE" id="PS50883">
    <property type="entry name" value="EAL"/>
    <property type="match status" value="1"/>
</dbReference>
<protein>
    <submittedName>
        <fullName evidence="4">EAL domain, c-di-GMP-specific phosphodiesterase class I (Or its enzymatically inactive variant)</fullName>
    </submittedName>
</protein>
<dbReference type="Proteomes" id="UP000199074">
    <property type="component" value="Unassembled WGS sequence"/>
</dbReference>
<dbReference type="Pfam" id="PF00563">
    <property type="entry name" value="EAL"/>
    <property type="match status" value="1"/>
</dbReference>
<accession>A0A1I7NW06</accession>
<dbReference type="PANTHER" id="PTHR33121">
    <property type="entry name" value="CYCLIC DI-GMP PHOSPHODIESTERASE PDEF"/>
    <property type="match status" value="1"/>
</dbReference>
<dbReference type="InterPro" id="IPR029787">
    <property type="entry name" value="Nucleotide_cyclase"/>
</dbReference>
<keyword evidence="1" id="KW-0812">Transmembrane</keyword>
<feature type="domain" description="GGDEF" evidence="3">
    <location>
        <begin position="383"/>
        <end position="512"/>
    </location>
</feature>
<evidence type="ECO:0000259" key="3">
    <source>
        <dbReference type="PROSITE" id="PS50887"/>
    </source>
</evidence>
<sequence>MSAFTSRLTILTALFALLTTAAFLGAWVPADAKLWELRFRAADRAPSGDVIFVDIDASSLAEVGIWPWPRSLHGRLLDQLMHMGAYEVAFDIDFSNLSSPAEDHAFASSLNRAGGYAYLATFRQLDASGTEVWNHPIPILGDFAQAALVNVDSLEAGMVWSLPGRDDSERVQSIAGHFNPGKTLPDSVHIDYSIDMSQIVRVPASAVLDGTADPNLIDNRQVVIGSSALELHDLLLVPRFGVVPGPVVQIGAVETVRQNRALTDFGLWPAAGLSALFMIGSLAVPRLKLGAALVASIAAAIVLELATNLLFALYAIQIDTTLFYSVVAGLVVIRLLEERAVRRRELRLHHERLEYLAHHDEQTGALSQFAWCARVGLLENGGAKFNTLLLRLDALETTGASLGFAVADQVVVQFYRRLMEERNWPVGRIESRTFAVAVDGPVGELALHQLWHRLEGPYDVEGHLILISLRYGISDYRLKRSAADALQEARTALAMASRQDKKGCTYNSGFETELENRRALDIALRGAIERNELDIEFQLQVDTSSRAATGVEALLRWTSPEFGRVSPARFIPIAEENGAIVQLGSWVAHEACRRAVANGWQGRLSVNVSPVQFASSNVVEMIRSALQQSGFSPLRLDVEVTESLIADGEASILEALTDLRALGVSIAVDDFGTGHSSLSHIAALPVDKLKIDMSFVRQITSQRGVAVAETIVQLGSRLDLSIVVEGVETQTECDFFAGLGCHTVQGYLFGRPGPLPASAEVKTAA</sequence>
<dbReference type="SUPFAM" id="SSF55073">
    <property type="entry name" value="Nucleotide cyclase"/>
    <property type="match status" value="1"/>
</dbReference>
<dbReference type="InterPro" id="IPR007890">
    <property type="entry name" value="CHASE2"/>
</dbReference>
<keyword evidence="1" id="KW-1133">Transmembrane helix</keyword>
<feature type="transmembrane region" description="Helical" evidence="1">
    <location>
        <begin position="291"/>
        <end position="315"/>
    </location>
</feature>
<dbReference type="InterPro" id="IPR050706">
    <property type="entry name" value="Cyclic-di-GMP_PDE-like"/>
</dbReference>
<dbReference type="GO" id="GO:0071111">
    <property type="term" value="F:cyclic-guanylate-specific phosphodiesterase activity"/>
    <property type="evidence" value="ECO:0007669"/>
    <property type="project" value="InterPro"/>
</dbReference>
<dbReference type="InterPro" id="IPR035919">
    <property type="entry name" value="EAL_sf"/>
</dbReference>
<dbReference type="InterPro" id="IPR001633">
    <property type="entry name" value="EAL_dom"/>
</dbReference>
<dbReference type="SUPFAM" id="SSF141868">
    <property type="entry name" value="EAL domain-like"/>
    <property type="match status" value="1"/>
</dbReference>
<organism evidence="4 5">
    <name type="scientific">Devosia crocina</name>
    <dbReference type="NCBI Taxonomy" id="429728"/>
    <lineage>
        <taxon>Bacteria</taxon>
        <taxon>Pseudomonadati</taxon>
        <taxon>Pseudomonadota</taxon>
        <taxon>Alphaproteobacteria</taxon>
        <taxon>Hyphomicrobiales</taxon>
        <taxon>Devosiaceae</taxon>
        <taxon>Devosia</taxon>
    </lineage>
</organism>
<dbReference type="STRING" id="429728.SAMN05216456_3603"/>
<dbReference type="CDD" id="cd01948">
    <property type="entry name" value="EAL"/>
    <property type="match status" value="1"/>
</dbReference>
<evidence type="ECO:0000256" key="1">
    <source>
        <dbReference type="SAM" id="Phobius"/>
    </source>
</evidence>
<dbReference type="Pfam" id="PF05226">
    <property type="entry name" value="CHASE2"/>
    <property type="match status" value="1"/>
</dbReference>
<dbReference type="InterPro" id="IPR043128">
    <property type="entry name" value="Rev_trsase/Diguanyl_cyclase"/>
</dbReference>
<dbReference type="Gene3D" id="3.30.70.270">
    <property type="match status" value="1"/>
</dbReference>
<evidence type="ECO:0000313" key="5">
    <source>
        <dbReference type="Proteomes" id="UP000199074"/>
    </source>
</evidence>
<dbReference type="AlphaFoldDB" id="A0A1I7NW06"/>
<dbReference type="SMART" id="SM01080">
    <property type="entry name" value="CHASE2"/>
    <property type="match status" value="1"/>
</dbReference>
<proteinExistence type="predicted"/>
<feature type="transmembrane region" description="Helical" evidence="1">
    <location>
        <begin position="265"/>
        <end position="284"/>
    </location>
</feature>
<dbReference type="Gene3D" id="3.20.20.450">
    <property type="entry name" value="EAL domain"/>
    <property type="match status" value="1"/>
</dbReference>
<keyword evidence="1" id="KW-0472">Membrane</keyword>
<feature type="domain" description="EAL" evidence="2">
    <location>
        <begin position="517"/>
        <end position="765"/>
    </location>
</feature>